<dbReference type="Proteomes" id="UP001303046">
    <property type="component" value="Unassembled WGS sequence"/>
</dbReference>
<evidence type="ECO:0000313" key="2">
    <source>
        <dbReference type="EMBL" id="KAK6746789.1"/>
    </source>
</evidence>
<name>A0ABR1D8G6_NECAM</name>
<keyword evidence="3" id="KW-1185">Reference proteome</keyword>
<proteinExistence type="predicted"/>
<comment type="caution">
    <text evidence="2">The sequence shown here is derived from an EMBL/GenBank/DDBJ whole genome shotgun (WGS) entry which is preliminary data.</text>
</comment>
<sequence>MKKWRDGHQPGGTWHATISLSSAAGVDEHQLMMVMDFLPREQRAGLPRRLASSRDNRKDGPQIVPQRIQHLHLVKVSFLRE</sequence>
<accession>A0ABR1D8G6</accession>
<dbReference type="EMBL" id="JAVFWL010000004">
    <property type="protein sequence ID" value="KAK6746789.1"/>
    <property type="molecule type" value="Genomic_DNA"/>
</dbReference>
<organism evidence="2 3">
    <name type="scientific">Necator americanus</name>
    <name type="common">Human hookworm</name>
    <dbReference type="NCBI Taxonomy" id="51031"/>
    <lineage>
        <taxon>Eukaryota</taxon>
        <taxon>Metazoa</taxon>
        <taxon>Ecdysozoa</taxon>
        <taxon>Nematoda</taxon>
        <taxon>Chromadorea</taxon>
        <taxon>Rhabditida</taxon>
        <taxon>Rhabditina</taxon>
        <taxon>Rhabditomorpha</taxon>
        <taxon>Strongyloidea</taxon>
        <taxon>Ancylostomatidae</taxon>
        <taxon>Bunostominae</taxon>
        <taxon>Necator</taxon>
    </lineage>
</organism>
<evidence type="ECO:0000313" key="3">
    <source>
        <dbReference type="Proteomes" id="UP001303046"/>
    </source>
</evidence>
<reference evidence="2 3" key="1">
    <citation type="submission" date="2023-08" db="EMBL/GenBank/DDBJ databases">
        <title>A Necator americanus chromosomal reference genome.</title>
        <authorList>
            <person name="Ilik V."/>
            <person name="Petrzelkova K.J."/>
            <person name="Pardy F."/>
            <person name="Fuh T."/>
            <person name="Niatou-Singa F.S."/>
            <person name="Gouil Q."/>
            <person name="Baker L."/>
            <person name="Ritchie M.E."/>
            <person name="Jex A.R."/>
            <person name="Gazzola D."/>
            <person name="Li H."/>
            <person name="Toshio Fujiwara R."/>
            <person name="Zhan B."/>
            <person name="Aroian R.V."/>
            <person name="Pafco B."/>
            <person name="Schwarz E.M."/>
        </authorList>
    </citation>
    <scope>NUCLEOTIDE SEQUENCE [LARGE SCALE GENOMIC DNA]</scope>
    <source>
        <strain evidence="2 3">Aroian</strain>
        <tissue evidence="2">Whole animal</tissue>
    </source>
</reference>
<protein>
    <submittedName>
        <fullName evidence="2">Uncharacterized protein</fullName>
    </submittedName>
</protein>
<gene>
    <name evidence="2" type="primary">Necator_chrIV.g13488</name>
    <name evidence="2" type="ORF">RB195_000197</name>
</gene>
<evidence type="ECO:0000256" key="1">
    <source>
        <dbReference type="SAM" id="MobiDB-lite"/>
    </source>
</evidence>
<feature type="region of interest" description="Disordered" evidence="1">
    <location>
        <begin position="45"/>
        <end position="66"/>
    </location>
</feature>